<proteinExistence type="predicted"/>
<keyword evidence="1" id="KW-0472">Membrane</keyword>
<evidence type="ECO:0008006" key="4">
    <source>
        <dbReference type="Google" id="ProtNLM"/>
    </source>
</evidence>
<feature type="transmembrane region" description="Helical" evidence="1">
    <location>
        <begin position="64"/>
        <end position="85"/>
    </location>
</feature>
<evidence type="ECO:0000313" key="3">
    <source>
        <dbReference type="Proteomes" id="UP000004705"/>
    </source>
</evidence>
<dbReference type="AlphaFoldDB" id="H8G5B1"/>
<dbReference type="RefSeq" id="WP_005437762.1">
    <property type="nucleotide sequence ID" value="NZ_CM001466.1"/>
</dbReference>
<keyword evidence="1" id="KW-0812">Transmembrane</keyword>
<gene>
    <name evidence="2" type="ORF">SacazDRAFT_00177</name>
</gene>
<feature type="transmembrane region" description="Helical" evidence="1">
    <location>
        <begin position="162"/>
        <end position="184"/>
    </location>
</feature>
<keyword evidence="3" id="KW-1185">Reference proteome</keyword>
<feature type="transmembrane region" description="Helical" evidence="1">
    <location>
        <begin position="132"/>
        <end position="150"/>
    </location>
</feature>
<dbReference type="OrthoDB" id="3392476at2"/>
<sequence length="233" mass="24823">MTDSVPARTDGPTVPTRRIAAFALVALLVGVGIMALLHVLPSSADVDPVRRTISEYAHRQHRRLFETSVLAVAFGSALVFVTLAARGYVRRVSVSTVCGALWVLGLVAVTVFPKTDWSVGPSVEGTIHRYASVLAFVCLPFAVWSAATALSGPTRWRRVAKALSLLAGVWLLVIVGAVVVMLAGGEPWWRSIPLGLVERLLAATEVAAVLALVSGLLLGDDHTPEKADPLVRY</sequence>
<organism evidence="2 3">
    <name type="scientific">Saccharomonospora azurea NA-128</name>
    <dbReference type="NCBI Taxonomy" id="882081"/>
    <lineage>
        <taxon>Bacteria</taxon>
        <taxon>Bacillati</taxon>
        <taxon>Actinomycetota</taxon>
        <taxon>Actinomycetes</taxon>
        <taxon>Pseudonocardiales</taxon>
        <taxon>Pseudonocardiaceae</taxon>
        <taxon>Saccharomonospora</taxon>
    </lineage>
</organism>
<dbReference type="HOGENOM" id="CLU_093862_0_0_11"/>
<dbReference type="Proteomes" id="UP000004705">
    <property type="component" value="Chromosome"/>
</dbReference>
<feature type="transmembrane region" description="Helical" evidence="1">
    <location>
        <begin position="196"/>
        <end position="218"/>
    </location>
</feature>
<dbReference type="Pfam" id="PF06197">
    <property type="entry name" value="DUF998"/>
    <property type="match status" value="1"/>
</dbReference>
<evidence type="ECO:0000256" key="1">
    <source>
        <dbReference type="SAM" id="Phobius"/>
    </source>
</evidence>
<protein>
    <recommendedName>
        <fullName evidence="4">DUF998 domain-containing protein</fullName>
    </recommendedName>
</protein>
<reference evidence="2 3" key="1">
    <citation type="journal article" date="2012" name="Stand. Genomic Sci.">
        <title>Genome sequence of the soil bacterium Saccharomonospora azurea type strain (NA-128(T)).</title>
        <authorList>
            <person name="Klenk H.P."/>
            <person name="Held B."/>
            <person name="Lucas S."/>
            <person name="Lapidus A."/>
            <person name="Copeland A."/>
            <person name="Hammon N."/>
            <person name="Pitluck S."/>
            <person name="Goodwin L.A."/>
            <person name="Han C."/>
            <person name="Tapia R."/>
            <person name="Brambilla E.M."/>
            <person name="Potter G."/>
            <person name="Land M."/>
            <person name="Ivanova N."/>
            <person name="Rohde M."/>
            <person name="Goker M."/>
            <person name="Detter J.C."/>
            <person name="Kyrpides N.C."/>
            <person name="Woyke T."/>
        </authorList>
    </citation>
    <scope>NUCLEOTIDE SEQUENCE [LARGE SCALE GENOMIC DNA]</scope>
    <source>
        <strain evidence="2 3">NA-128</strain>
    </source>
</reference>
<name>H8G5B1_9PSEU</name>
<evidence type="ECO:0000313" key="2">
    <source>
        <dbReference type="EMBL" id="EHY87165.1"/>
    </source>
</evidence>
<accession>H8G5B1</accession>
<feature type="transmembrane region" description="Helical" evidence="1">
    <location>
        <begin position="92"/>
        <end position="112"/>
    </location>
</feature>
<dbReference type="InterPro" id="IPR009339">
    <property type="entry name" value="DUF998"/>
</dbReference>
<feature type="transmembrane region" description="Helical" evidence="1">
    <location>
        <begin position="21"/>
        <end position="44"/>
    </location>
</feature>
<keyword evidence="1" id="KW-1133">Transmembrane helix</keyword>
<dbReference type="EMBL" id="CM001466">
    <property type="protein sequence ID" value="EHY87165.1"/>
    <property type="molecule type" value="Genomic_DNA"/>
</dbReference>